<keyword evidence="7" id="KW-1185">Reference proteome</keyword>
<dbReference type="GO" id="GO:0047274">
    <property type="term" value="F:galactinol-sucrose galactosyltransferase activity"/>
    <property type="evidence" value="ECO:0007669"/>
    <property type="project" value="UniProtKB-EC"/>
</dbReference>
<dbReference type="eggNOG" id="ENOG502QTKB">
    <property type="taxonomic scope" value="Eukaryota"/>
</dbReference>
<dbReference type="FunFam" id="3.20.20.70:FF:000311">
    <property type="entry name" value="Probable galactinol--sucrose galactosyltransferase 5"/>
    <property type="match status" value="1"/>
</dbReference>
<evidence type="ECO:0000256" key="2">
    <source>
        <dbReference type="ARBA" id="ARBA00012708"/>
    </source>
</evidence>
<comment type="similarity">
    <text evidence="1">Belongs to the glycosyl hydrolases 36 family.</text>
</comment>
<dbReference type="PANTHER" id="PTHR31268">
    <property type="match status" value="1"/>
</dbReference>
<dbReference type="InterPro" id="IPR017853">
    <property type="entry name" value="GH"/>
</dbReference>
<dbReference type="STRING" id="3827.A0A1S2XGZ0"/>
<dbReference type="PANTHER" id="PTHR31268:SF14">
    <property type="entry name" value="GALACTINOL--SUCROSE GALACTOSYLTRANSFERASE 5-RELATED"/>
    <property type="match status" value="1"/>
</dbReference>
<dbReference type="InterPro" id="IPR013785">
    <property type="entry name" value="Aldolase_TIM"/>
</dbReference>
<organism evidence="7 8">
    <name type="scientific">Cicer arietinum</name>
    <name type="common">Chickpea</name>
    <name type="synonym">Garbanzo</name>
    <dbReference type="NCBI Taxonomy" id="3827"/>
    <lineage>
        <taxon>Eukaryota</taxon>
        <taxon>Viridiplantae</taxon>
        <taxon>Streptophyta</taxon>
        <taxon>Embryophyta</taxon>
        <taxon>Tracheophyta</taxon>
        <taxon>Spermatophyta</taxon>
        <taxon>Magnoliopsida</taxon>
        <taxon>eudicotyledons</taxon>
        <taxon>Gunneridae</taxon>
        <taxon>Pentapetalae</taxon>
        <taxon>rosids</taxon>
        <taxon>fabids</taxon>
        <taxon>Fabales</taxon>
        <taxon>Fabaceae</taxon>
        <taxon>Papilionoideae</taxon>
        <taxon>50 kb inversion clade</taxon>
        <taxon>NPAAA clade</taxon>
        <taxon>Hologalegina</taxon>
        <taxon>IRL clade</taxon>
        <taxon>Cicereae</taxon>
        <taxon>Cicer</taxon>
    </lineage>
</organism>
<keyword evidence="3 8" id="KW-0328">Glycosyltransferase</keyword>
<dbReference type="KEGG" id="cam:101512031"/>
<dbReference type="Proteomes" id="UP000087171">
    <property type="component" value="Chromosome Ca2"/>
</dbReference>
<evidence type="ECO:0000256" key="4">
    <source>
        <dbReference type="ARBA" id="ARBA00022679"/>
    </source>
</evidence>
<dbReference type="Gene3D" id="3.20.20.70">
    <property type="entry name" value="Aldolase class I"/>
    <property type="match status" value="1"/>
</dbReference>
<evidence type="ECO:0000313" key="8">
    <source>
        <dbReference type="RefSeq" id="XP_004489227.1"/>
    </source>
</evidence>
<dbReference type="RefSeq" id="XP_004489227.1">
    <property type="nucleotide sequence ID" value="XM_004489170.3"/>
</dbReference>
<dbReference type="AlphaFoldDB" id="A0A1S2XGZ0"/>
<name>A0A1S2XGZ0_CICAR</name>
<keyword evidence="5" id="KW-0119">Carbohydrate metabolism</keyword>
<dbReference type="SUPFAM" id="SSF51445">
    <property type="entry name" value="(Trans)glycosidases"/>
    <property type="match status" value="1"/>
</dbReference>
<dbReference type="EC" id="2.4.1.82" evidence="2"/>
<dbReference type="InterPro" id="IPR008811">
    <property type="entry name" value="Glycosyl_hydrolases_36"/>
</dbReference>
<accession>A0A1S2XGZ0</accession>
<dbReference type="Pfam" id="PF05691">
    <property type="entry name" value="Raffinose_syn"/>
    <property type="match status" value="1"/>
</dbReference>
<evidence type="ECO:0000256" key="5">
    <source>
        <dbReference type="ARBA" id="ARBA00023277"/>
    </source>
</evidence>
<comment type="catalytic activity">
    <reaction evidence="6">
        <text>alpha-D-galactosyl-(1-&gt;3)-1D-myo-inositol + sucrose = raffinose + myo-inositol</text>
        <dbReference type="Rhea" id="RHEA:20161"/>
        <dbReference type="ChEBI" id="CHEBI:16634"/>
        <dbReference type="ChEBI" id="CHEBI:17268"/>
        <dbReference type="ChEBI" id="CHEBI:17505"/>
        <dbReference type="ChEBI" id="CHEBI:17992"/>
        <dbReference type="EC" id="2.4.1.82"/>
    </reaction>
</comment>
<dbReference type="PaxDb" id="3827-XP_004489227.1"/>
<evidence type="ECO:0000256" key="1">
    <source>
        <dbReference type="ARBA" id="ARBA00007240"/>
    </source>
</evidence>
<keyword evidence="4" id="KW-0808">Transferase</keyword>
<evidence type="ECO:0000313" key="7">
    <source>
        <dbReference type="Proteomes" id="UP000087171"/>
    </source>
</evidence>
<reference evidence="8" key="2">
    <citation type="submission" date="2025-08" db="UniProtKB">
        <authorList>
            <consortium name="RefSeq"/>
        </authorList>
    </citation>
    <scope>IDENTIFICATION</scope>
    <source>
        <tissue evidence="8">Etiolated seedlings</tissue>
    </source>
</reference>
<dbReference type="GeneID" id="101512031"/>
<sequence length="759" mass="84674">MSPPNPNKNSDHIMNTCSTPSFTLFESTLKVNGHVILTDVPKNITSKSNGSFLGFKTTEPKSRHVAPIGKLKNINFTSIFRFKVWWTTLWTGSNGKDLETETQFLMLQNSDSGRPYVLLLPIIEGPFRASLQPGENDNIEVCVESGSTLITESQYDAVVYLHASNDPFKLVKEAIKTVRAHLGTFKLLEEKTVPGIADKFGWCTWDAFYLKVHPQGIWEGVKGLTDGGCPPGFVLIDDGWQSIAHDDDPVNTIEGINRTAAGEQMPCRLINFEENYKFKEYKKGLDLGLGGFVKDLKNGFKSVEYVYVWHALCGYWGGVRPGVEGLPEAIVEKPKLTVGLETTMEDLAVDKIVNNGVGLVPPHLVDQMYEGIHSRLEEAGIDGVKVDVIHLLEMVCEKYGGRVELAKAYYKALTTSVRKHFNGNGVIASMEHCNDFMMLGTEAISLGRVGDDFWCTDPYGDPNGTYWLQGCHMVHCAYNSLWMGNFIQPDWDMFQSTHPCAAFHAASRAISGGPIYISDTVGNHNFDLLKSLALPDGTILRCQHYALPTKDCLFVDPLHDGKTMLKIWNLNKYTGVLGVFNCQGGGWFRDIRSNKCASEFSHLVSTKINIKDIEWSIGKSPISIEGVKLFALYFNQAKKLKLFSPHDTEEISLEPFNFELITISPVTLFPKKSFKFAPIGLVNMLNNGGAIQSFDFDEAQNLVEVGVRGSGEMRVYASKKPTNCRIDGNEVDFEYEEFMVVIQVPWPSSSKLSFVQYIF</sequence>
<dbReference type="OrthoDB" id="4664297at2759"/>
<evidence type="ECO:0000256" key="3">
    <source>
        <dbReference type="ARBA" id="ARBA00022676"/>
    </source>
</evidence>
<reference evidence="7" key="1">
    <citation type="journal article" date="2013" name="Nat. Biotechnol.">
        <title>Draft genome sequence of chickpea (Cicer arietinum) provides a resource for trait improvement.</title>
        <authorList>
            <person name="Varshney R.K."/>
            <person name="Song C."/>
            <person name="Saxena R.K."/>
            <person name="Azam S."/>
            <person name="Yu S."/>
            <person name="Sharpe A.G."/>
            <person name="Cannon S."/>
            <person name="Baek J."/>
            <person name="Rosen B.D."/>
            <person name="Tar'an B."/>
            <person name="Millan T."/>
            <person name="Zhang X."/>
            <person name="Ramsay L.D."/>
            <person name="Iwata A."/>
            <person name="Wang Y."/>
            <person name="Nelson W."/>
            <person name="Farmer A.D."/>
            <person name="Gaur P.M."/>
            <person name="Soderlund C."/>
            <person name="Penmetsa R.V."/>
            <person name="Xu C."/>
            <person name="Bharti A.K."/>
            <person name="He W."/>
            <person name="Winter P."/>
            <person name="Zhao S."/>
            <person name="Hane J.K."/>
            <person name="Carrasquilla-Garcia N."/>
            <person name="Condie J.A."/>
            <person name="Upadhyaya H.D."/>
            <person name="Luo M.C."/>
            <person name="Thudi M."/>
            <person name="Gowda C.L."/>
            <person name="Singh N.P."/>
            <person name="Lichtenzveig J."/>
            <person name="Gali K.K."/>
            <person name="Rubio J."/>
            <person name="Nadarajan N."/>
            <person name="Dolezel J."/>
            <person name="Bansal K.C."/>
            <person name="Xu X."/>
            <person name="Edwards D."/>
            <person name="Zhang G."/>
            <person name="Kahl G."/>
            <person name="Gil J."/>
            <person name="Singh K.B."/>
            <person name="Datta S.K."/>
            <person name="Jackson S.A."/>
            <person name="Wang J."/>
            <person name="Cook D.R."/>
        </authorList>
    </citation>
    <scope>NUCLEOTIDE SEQUENCE [LARGE SCALE GENOMIC DNA]</scope>
    <source>
        <strain evidence="7">cv. CDC Frontier</strain>
    </source>
</reference>
<proteinExistence type="inferred from homology"/>
<gene>
    <name evidence="8" type="primary">LOC101512031</name>
</gene>
<protein>
    <recommendedName>
        <fullName evidence="2">galactinol--sucrose galactosyltransferase</fullName>
        <ecNumber evidence="2">2.4.1.82</ecNumber>
    </recommendedName>
</protein>
<evidence type="ECO:0000256" key="6">
    <source>
        <dbReference type="ARBA" id="ARBA00049426"/>
    </source>
</evidence>